<protein>
    <submittedName>
        <fullName evidence="2">Phosphatidylinositol kinase</fullName>
    </submittedName>
</protein>
<keyword evidence="3" id="KW-1185">Reference proteome</keyword>
<evidence type="ECO:0000313" key="3">
    <source>
        <dbReference type="Proteomes" id="UP001319867"/>
    </source>
</evidence>
<reference evidence="2 3" key="2">
    <citation type="journal article" date="2022" name="Microorganisms">
        <title>Complete Genome Sequences of Two Flavobacterium ammonificans Strains and a Flavobacterium ammoniigenes Strain of Ammonifying Bacterioplankton Isolated from Surface River Water.</title>
        <authorList>
            <person name="Suda W."/>
            <person name="Ogata Y."/>
            <person name="Shindo C."/>
            <person name="Watanabe K."/>
        </authorList>
    </citation>
    <scope>NUCLEOTIDE SEQUENCE [LARGE SCALE GENOMIC DNA]</scope>
    <source>
        <strain evidence="2 3">GENT5</strain>
    </source>
</reference>
<evidence type="ECO:0000259" key="1">
    <source>
        <dbReference type="Pfam" id="PF13657"/>
    </source>
</evidence>
<dbReference type="GO" id="GO:0016301">
    <property type="term" value="F:kinase activity"/>
    <property type="evidence" value="ECO:0007669"/>
    <property type="project" value="UniProtKB-KW"/>
</dbReference>
<proteinExistence type="predicted"/>
<reference evidence="2 3" key="1">
    <citation type="journal article" date="2022" name="Int. J. Syst. Evol. Microbiol.">
        <title>Flavobacterium ammonificans sp. nov. and Flavobacterium ammoniigenes sp. nov., ammonifying bacteria isolated from surface river water.</title>
        <authorList>
            <person name="Watanabe K."/>
            <person name="Kitamura T."/>
            <person name="Ogata Y."/>
            <person name="Shindo C."/>
            <person name="Suda W."/>
        </authorList>
    </citation>
    <scope>NUCLEOTIDE SEQUENCE [LARGE SCALE GENOMIC DNA]</scope>
    <source>
        <strain evidence="2 3">GENT5</strain>
    </source>
</reference>
<accession>A0ABM7V690</accession>
<name>A0ABM7V690_9FLAO</name>
<gene>
    <name evidence="2" type="ORF">GENT5_13860</name>
</gene>
<evidence type="ECO:0000313" key="2">
    <source>
        <dbReference type="EMBL" id="BDB55081.1"/>
    </source>
</evidence>
<dbReference type="Proteomes" id="UP001319867">
    <property type="component" value="Chromosome"/>
</dbReference>
<dbReference type="RefSeq" id="WP_229316472.1">
    <property type="nucleotide sequence ID" value="NZ_AP025184.1"/>
</dbReference>
<feature type="domain" description="HipA N-terminal subdomain 1" evidence="1">
    <location>
        <begin position="5"/>
        <end position="103"/>
    </location>
</feature>
<sequence length="107" mass="12256">MREATILFKGEKAGILTQHDDASFTFAYSDDWVLNIEKPSISLTLQKINKVFHSPYLFPFFYNMLPEGTNKQAICKLNKIDLNDYFGLLLTVATEDTIGAITIEKRY</sequence>
<dbReference type="InterPro" id="IPR017508">
    <property type="entry name" value="HipA_N1"/>
</dbReference>
<dbReference type="Pfam" id="PF13657">
    <property type="entry name" value="Couple_hipA"/>
    <property type="match status" value="1"/>
</dbReference>
<keyword evidence="2" id="KW-0418">Kinase</keyword>
<keyword evidence="2" id="KW-0808">Transferase</keyword>
<dbReference type="NCBIfam" id="TIGR03071">
    <property type="entry name" value="couple_hipA"/>
    <property type="match status" value="1"/>
</dbReference>
<dbReference type="EMBL" id="AP025184">
    <property type="protein sequence ID" value="BDB55081.1"/>
    <property type="molecule type" value="Genomic_DNA"/>
</dbReference>
<organism evidence="2 3">
    <name type="scientific">Flavobacterium ammoniigenes</name>
    <dbReference type="NCBI Taxonomy" id="1751095"/>
    <lineage>
        <taxon>Bacteria</taxon>
        <taxon>Pseudomonadati</taxon>
        <taxon>Bacteroidota</taxon>
        <taxon>Flavobacteriia</taxon>
        <taxon>Flavobacteriales</taxon>
        <taxon>Flavobacteriaceae</taxon>
        <taxon>Flavobacterium</taxon>
    </lineage>
</organism>